<dbReference type="PANTHER" id="PTHR10465:SF0">
    <property type="entry name" value="SARCALUMENIN"/>
    <property type="match status" value="1"/>
</dbReference>
<sequence length="1260" mass="144324">MNPLVRKESVTVNPFWSKTDISVDQENMIQRLSHLKEEIDSRGYSEQEDKLEQLMEKVYTGEYMAVFSGHFSAGKSSMINALFEEDLLPSSPIPASANMVQIKSGDPYAKILFKNDEVYEFEHPYDIEEIKNYCLNGNDVKYVEISHPSTFLPEDFVIVDTPGIDSTDDAHRLATEASMHLADIVFYMVDYNHVQSELNFEFVKELEDQNKKVILIVNQIDKHNELEISFRDFKQGVKDAFADWNIDLEEIFFTSLIDLSLEANEFNDLRVYITGLLANRHVEVIQNALEASYLIAENIKETSLQEKLHGEAPKSNEGELQNRYDQLNNQIEALDQKVEEFKESFEADLGKLTKSAILMPFEVREAAKQFMEASQPDFKVGFLFKDKKTKEEKKNRFDTFYDMLSKQASSQLEWHLKELLVQKSKEWEIGDERLFKELYNISIPIPEELIDSELETGAGLTGQAVLNYTEGVSSSVRRIFRQKGLQEMDRLADILSESLEEQKKEIKRERNELSAELKKQQTERALIRKEEEWFIKCIEILEGHYNKHSKEAFQKWQTEKEGNLKQSTIIKSGEKVSGNNEADKNEKKDAEDVEIERPQALDTKEYLVQAAEDLNEAARKVEIVPELSAIARELKQRAERIESREFTVALFGAFSAGKSSFANALLGESVLPVSPNPTTAAINKICPVTAEYPHGTVKVQYKTTEQMLEDIQYSLSYFDMEAETLEEAVSLIKNKVLIKKDVTARAKPHYTFLKAVNKGAAHELQNLDEVQKVGMEAFGELVAKEEKACFVNLIELYYSCPLTDQGITFVDTPGADSINARHTGVAFRYIKESDAILYVTYYNHAFSKADREFLIELGRVKDVFELDKMFFVVNAADLAKNESELQHVVTHVEDNLISYGIRKPRVYPVSSHIAALSKGLEKGNLSKENRDRLSKLLKLKSKEEISSSAGIKESGIQEFENDFTHFISHDLTGLAVAAGYADIDRAISVINDWVSASRQDKNIREKQLNELQKRKEDSIEYVRTFDHESNERAFNQETKELVYYIDQRIFLRFSDVFKESFNPAALSKSKGNVKESLIDCLKELIGFIGFDLAQEMRATALRTEKYVWKIVDETYTKFKKTATAELPGLQLSAIEKHSFDMPDFEEELVVEHFDKLKGIVFSSFKSPKQFFEQNGKELLKEKLEEELKSPVNHYLEQKKSDLQTAYWKAYQIVVEELEQKVIDEVNNHVEGKKAALSVSIDPETLEDLANSLKKIMPESS</sequence>
<dbReference type="InterPro" id="IPR045063">
    <property type="entry name" value="Dynamin_N"/>
</dbReference>
<reference evidence="9 10" key="1">
    <citation type="submission" date="2019-04" db="EMBL/GenBank/DDBJ databases">
        <title>Bacillus caeni sp. nov., a bacterium isolated from mangrove sediment.</title>
        <authorList>
            <person name="Huang H."/>
            <person name="Mo K."/>
            <person name="Hu Y."/>
        </authorList>
    </citation>
    <scope>NUCLEOTIDE SEQUENCE [LARGE SCALE GENOMIC DNA]</scope>
    <source>
        <strain evidence="9 10">HB172195</strain>
    </source>
</reference>
<dbReference type="Gene3D" id="3.40.50.300">
    <property type="entry name" value="P-loop containing nucleotide triphosphate hydrolases"/>
    <property type="match status" value="2"/>
</dbReference>
<evidence type="ECO:0000256" key="1">
    <source>
        <dbReference type="ARBA" id="ARBA00004370"/>
    </source>
</evidence>
<dbReference type="RefSeq" id="WP_138125906.1">
    <property type="nucleotide sequence ID" value="NZ_SWLG01000006.1"/>
</dbReference>
<evidence type="ECO:0000256" key="5">
    <source>
        <dbReference type="ARBA" id="ARBA00023136"/>
    </source>
</evidence>
<gene>
    <name evidence="9" type="ORF">FCL54_09945</name>
</gene>
<organism evidence="9 10">
    <name type="scientific">Exobacillus caeni</name>
    <dbReference type="NCBI Taxonomy" id="2574798"/>
    <lineage>
        <taxon>Bacteria</taxon>
        <taxon>Bacillati</taxon>
        <taxon>Bacillota</taxon>
        <taxon>Bacilli</taxon>
        <taxon>Bacillales</taxon>
        <taxon>Guptibacillaceae</taxon>
        <taxon>Exobacillus</taxon>
    </lineage>
</organism>
<feature type="region of interest" description="Disordered" evidence="7">
    <location>
        <begin position="570"/>
        <end position="596"/>
    </location>
</feature>
<dbReference type="CDD" id="cd09912">
    <property type="entry name" value="DLP_2"/>
    <property type="match status" value="2"/>
</dbReference>
<evidence type="ECO:0000313" key="9">
    <source>
        <dbReference type="EMBL" id="TLS37458.1"/>
    </source>
</evidence>
<feature type="compositionally biased region" description="Basic and acidic residues" evidence="7">
    <location>
        <begin position="581"/>
        <end position="596"/>
    </location>
</feature>
<accession>A0A5R9F748</accession>
<evidence type="ECO:0000259" key="8">
    <source>
        <dbReference type="Pfam" id="PF00350"/>
    </source>
</evidence>
<keyword evidence="4" id="KW-0342">GTP-binding</keyword>
<protein>
    <recommendedName>
        <fullName evidence="8">Dynamin N-terminal domain-containing protein</fullName>
    </recommendedName>
</protein>
<keyword evidence="6" id="KW-0175">Coiled coil</keyword>
<dbReference type="GO" id="GO:0005525">
    <property type="term" value="F:GTP binding"/>
    <property type="evidence" value="ECO:0007669"/>
    <property type="project" value="UniProtKB-KW"/>
</dbReference>
<evidence type="ECO:0000256" key="4">
    <source>
        <dbReference type="ARBA" id="ARBA00023134"/>
    </source>
</evidence>
<evidence type="ECO:0000256" key="6">
    <source>
        <dbReference type="SAM" id="Coils"/>
    </source>
</evidence>
<keyword evidence="10" id="KW-1185">Reference proteome</keyword>
<name>A0A5R9F748_9BACL</name>
<dbReference type="GO" id="GO:0003924">
    <property type="term" value="F:GTPase activity"/>
    <property type="evidence" value="ECO:0007669"/>
    <property type="project" value="InterPro"/>
</dbReference>
<dbReference type="PANTHER" id="PTHR10465">
    <property type="entry name" value="TRANSMEMBRANE GTPASE FZO1"/>
    <property type="match status" value="1"/>
</dbReference>
<keyword evidence="3" id="KW-0378">Hydrolase</keyword>
<dbReference type="InterPro" id="IPR027417">
    <property type="entry name" value="P-loop_NTPase"/>
</dbReference>
<dbReference type="AlphaFoldDB" id="A0A5R9F748"/>
<dbReference type="EMBL" id="SWLG01000006">
    <property type="protein sequence ID" value="TLS37458.1"/>
    <property type="molecule type" value="Genomic_DNA"/>
</dbReference>
<evidence type="ECO:0000256" key="3">
    <source>
        <dbReference type="ARBA" id="ARBA00022801"/>
    </source>
</evidence>
<evidence type="ECO:0000256" key="7">
    <source>
        <dbReference type="SAM" id="MobiDB-lite"/>
    </source>
</evidence>
<dbReference type="Pfam" id="PF00350">
    <property type="entry name" value="Dynamin_N"/>
    <property type="match status" value="2"/>
</dbReference>
<feature type="domain" description="Dynamin N-terminal" evidence="8">
    <location>
        <begin position="67"/>
        <end position="220"/>
    </location>
</feature>
<evidence type="ECO:0000313" key="10">
    <source>
        <dbReference type="Proteomes" id="UP000308230"/>
    </source>
</evidence>
<feature type="domain" description="Dynamin N-terminal" evidence="8">
    <location>
        <begin position="648"/>
        <end position="875"/>
    </location>
</feature>
<dbReference type="Proteomes" id="UP000308230">
    <property type="component" value="Unassembled WGS sequence"/>
</dbReference>
<comment type="caution">
    <text evidence="9">The sequence shown here is derived from an EMBL/GenBank/DDBJ whole genome shotgun (WGS) entry which is preliminary data.</text>
</comment>
<dbReference type="SUPFAM" id="SSF52540">
    <property type="entry name" value="P-loop containing nucleoside triphosphate hydrolases"/>
    <property type="match status" value="2"/>
</dbReference>
<comment type="subcellular location">
    <subcellularLocation>
        <location evidence="1">Membrane</location>
    </subcellularLocation>
</comment>
<keyword evidence="5" id="KW-0472">Membrane</keyword>
<dbReference type="GO" id="GO:0016020">
    <property type="term" value="C:membrane"/>
    <property type="evidence" value="ECO:0007669"/>
    <property type="project" value="UniProtKB-SubCell"/>
</dbReference>
<keyword evidence="2" id="KW-0547">Nucleotide-binding</keyword>
<proteinExistence type="predicted"/>
<evidence type="ECO:0000256" key="2">
    <source>
        <dbReference type="ARBA" id="ARBA00022741"/>
    </source>
</evidence>
<feature type="coiled-coil region" evidence="6">
    <location>
        <begin position="317"/>
        <end position="344"/>
    </location>
</feature>
<dbReference type="OrthoDB" id="5477114at2"/>
<dbReference type="InterPro" id="IPR027094">
    <property type="entry name" value="Mitofusin_fam"/>
</dbReference>
<feature type="coiled-coil region" evidence="6">
    <location>
        <begin position="485"/>
        <end position="530"/>
    </location>
</feature>